<dbReference type="Pfam" id="PF18960">
    <property type="entry name" value="DUF5702"/>
    <property type="match status" value="1"/>
</dbReference>
<dbReference type="Proteomes" id="UP000824089">
    <property type="component" value="Unassembled WGS sequence"/>
</dbReference>
<dbReference type="EMBL" id="DVMM01000121">
    <property type="protein sequence ID" value="HIU29789.1"/>
    <property type="molecule type" value="Genomic_DNA"/>
</dbReference>
<proteinExistence type="predicted"/>
<organism evidence="2 3">
    <name type="scientific">Candidatus Egerieisoma faecipullorum</name>
    <dbReference type="NCBI Taxonomy" id="2840963"/>
    <lineage>
        <taxon>Bacteria</taxon>
        <taxon>Bacillati</taxon>
        <taxon>Bacillota</taxon>
        <taxon>Clostridia</taxon>
        <taxon>Eubacteriales</taxon>
        <taxon>Clostridiaceae</taxon>
        <taxon>Clostridiaceae incertae sedis</taxon>
        <taxon>Candidatus Egerieisoma</taxon>
    </lineage>
</organism>
<keyword evidence="1" id="KW-0472">Membrane</keyword>
<evidence type="ECO:0000313" key="2">
    <source>
        <dbReference type="EMBL" id="HIU29789.1"/>
    </source>
</evidence>
<gene>
    <name evidence="2" type="ORF">IAD50_05775</name>
</gene>
<evidence type="ECO:0000256" key="1">
    <source>
        <dbReference type="SAM" id="Phobius"/>
    </source>
</evidence>
<protein>
    <submittedName>
        <fullName evidence="2">Uncharacterized protein</fullName>
    </submittedName>
</protein>
<reference evidence="2" key="1">
    <citation type="submission" date="2020-10" db="EMBL/GenBank/DDBJ databases">
        <authorList>
            <person name="Gilroy R."/>
        </authorList>
    </citation>
    <scope>NUCLEOTIDE SEQUENCE</scope>
    <source>
        <strain evidence="2">CHK195-4489</strain>
    </source>
</reference>
<reference evidence="2" key="2">
    <citation type="journal article" date="2021" name="PeerJ">
        <title>Extensive microbial diversity within the chicken gut microbiome revealed by metagenomics and culture.</title>
        <authorList>
            <person name="Gilroy R."/>
            <person name="Ravi A."/>
            <person name="Getino M."/>
            <person name="Pursley I."/>
            <person name="Horton D.L."/>
            <person name="Alikhan N.F."/>
            <person name="Baker D."/>
            <person name="Gharbi K."/>
            <person name="Hall N."/>
            <person name="Watson M."/>
            <person name="Adriaenssens E.M."/>
            <person name="Foster-Nyarko E."/>
            <person name="Jarju S."/>
            <person name="Secka A."/>
            <person name="Antonio M."/>
            <person name="Oren A."/>
            <person name="Chaudhuri R.R."/>
            <person name="La Ragione R."/>
            <person name="Hildebrand F."/>
            <person name="Pallen M.J."/>
        </authorList>
    </citation>
    <scope>NUCLEOTIDE SEQUENCE</scope>
    <source>
        <strain evidence="2">CHK195-4489</strain>
    </source>
</reference>
<keyword evidence="1" id="KW-0812">Transmembrane</keyword>
<dbReference type="InterPro" id="IPR043756">
    <property type="entry name" value="DUF5702"/>
</dbReference>
<sequence length="602" mass="66116">MRRIGSTRGDSGSVTIAAAVLLSGIILLNTALYDYAVYKALESRAAAGMLLACRSVLASYDSLLAEKYGLYGFNTGNGGSAHDLFDDYYPSEASEVSLSGDFTEPDVLKEQICGLMKIKTPAALTETMLYLLGVLSEAKEEGAGYRACGEAAELLSALQKTHRDLKILVEGYYDGDPACVNGYSVAAASELFENIPQIWQEKAEAFLDQAILLQEQYREYNSRAALLCQELENGKQKIEEVLRRAESTGALPKEADVIRQQAARIGSGAAAAKISENLSVFAERLSALYAFKERGEFDAEKFRFSFVERQISADIRIPLIYAENTSGETKGTELITELKEQLLETANLSRISEDSYRIPEQEYAALPSSRFFPRSSSADSFGVDAGDSLETFTSFTDLFAFKTEVSFEEVVRGTAERLLIDDYILNYMTLRLDAPSEDRLNNEAEYILIGDASAARNNESVENKILALRFLLNFIKIMKDAERSAGAEALARAAAAALSMGAGVTLYKIIIVSAWALLDSYQDLETLLSGQSVPILTLDEAGGGKIDALQDYAFYLRILLLFTPVETKLMRICDVIEINMKETTGMTYRLSGVYHKLSASAR</sequence>
<feature type="transmembrane region" description="Helical" evidence="1">
    <location>
        <begin position="12"/>
        <end position="33"/>
    </location>
</feature>
<accession>A0A9D1I873</accession>
<name>A0A9D1I873_9CLOT</name>
<evidence type="ECO:0000313" key="3">
    <source>
        <dbReference type="Proteomes" id="UP000824089"/>
    </source>
</evidence>
<feature type="non-terminal residue" evidence="2">
    <location>
        <position position="602"/>
    </location>
</feature>
<keyword evidence="1" id="KW-1133">Transmembrane helix</keyword>
<comment type="caution">
    <text evidence="2">The sequence shown here is derived from an EMBL/GenBank/DDBJ whole genome shotgun (WGS) entry which is preliminary data.</text>
</comment>
<dbReference type="AlphaFoldDB" id="A0A9D1I873"/>